<name>A0A8H5XLZ2_9HYPO</name>
<comment type="caution">
    <text evidence="2">The sequence shown here is derived from an EMBL/GenBank/DDBJ whole genome shotgun (WGS) entry which is preliminary data.</text>
</comment>
<dbReference type="EMBL" id="JAAOAN010001241">
    <property type="protein sequence ID" value="KAF5696219.1"/>
    <property type="molecule type" value="Genomic_DNA"/>
</dbReference>
<protein>
    <submittedName>
        <fullName evidence="2">Uncharacterized protein</fullName>
    </submittedName>
</protein>
<dbReference type="AlphaFoldDB" id="A0A8H5XLZ2"/>
<accession>A0A8H5XLZ2</accession>
<gene>
    <name evidence="2" type="ORF">FMUND_15752</name>
</gene>
<evidence type="ECO:0000313" key="3">
    <source>
        <dbReference type="Proteomes" id="UP000544331"/>
    </source>
</evidence>
<evidence type="ECO:0000256" key="1">
    <source>
        <dbReference type="SAM" id="MobiDB-lite"/>
    </source>
</evidence>
<organism evidence="2 3">
    <name type="scientific">Fusarium mundagurra</name>
    <dbReference type="NCBI Taxonomy" id="1567541"/>
    <lineage>
        <taxon>Eukaryota</taxon>
        <taxon>Fungi</taxon>
        <taxon>Dikarya</taxon>
        <taxon>Ascomycota</taxon>
        <taxon>Pezizomycotina</taxon>
        <taxon>Sordariomycetes</taxon>
        <taxon>Hypocreomycetidae</taxon>
        <taxon>Hypocreales</taxon>
        <taxon>Nectriaceae</taxon>
        <taxon>Fusarium</taxon>
        <taxon>Fusarium fujikuroi species complex</taxon>
    </lineage>
</organism>
<sequence>MATGSLSRLVSGVVRCEVSKDYRLEQAICHEPHDKHDKVEWEAQEHGLKRRTETDGVNNTQARDDDGVDDASVDMRFPDASEVAEARENAQDDYSAGEFTKAKNNGNDFMRDAGFFHLGRVGVEDTMLQVIRSWMFCYSDHHKSAERTVLYIFTNSLTNGYTRRTCDTSI</sequence>
<proteinExistence type="predicted"/>
<feature type="region of interest" description="Disordered" evidence="1">
    <location>
        <begin position="42"/>
        <end position="73"/>
    </location>
</feature>
<dbReference type="Proteomes" id="UP000544331">
    <property type="component" value="Unassembled WGS sequence"/>
</dbReference>
<feature type="compositionally biased region" description="Basic and acidic residues" evidence="1">
    <location>
        <begin position="42"/>
        <end position="54"/>
    </location>
</feature>
<keyword evidence="3" id="KW-1185">Reference proteome</keyword>
<evidence type="ECO:0000313" key="2">
    <source>
        <dbReference type="EMBL" id="KAF5696219.1"/>
    </source>
</evidence>
<reference evidence="2 3" key="1">
    <citation type="submission" date="2020-05" db="EMBL/GenBank/DDBJ databases">
        <title>Identification and distribution of gene clusters putatively required for synthesis of sphingolipid metabolism inhibitors in phylogenetically diverse species of the filamentous fungus Fusarium.</title>
        <authorList>
            <person name="Kim H.-S."/>
            <person name="Busman M."/>
            <person name="Brown D.W."/>
            <person name="Divon H."/>
            <person name="Uhlig S."/>
            <person name="Proctor R.H."/>
        </authorList>
    </citation>
    <scope>NUCLEOTIDE SEQUENCE [LARGE SCALE GENOMIC DNA]</scope>
    <source>
        <strain evidence="2 3">NRRL 66235</strain>
    </source>
</reference>